<dbReference type="EMBL" id="JANPWB010000002">
    <property type="protein sequence ID" value="KAJ1205211.1"/>
    <property type="molecule type" value="Genomic_DNA"/>
</dbReference>
<name>A0AAV7VXY9_PLEWA</name>
<dbReference type="AlphaFoldDB" id="A0AAV7VXY9"/>
<organism evidence="1 2">
    <name type="scientific">Pleurodeles waltl</name>
    <name type="common">Iberian ribbed newt</name>
    <dbReference type="NCBI Taxonomy" id="8319"/>
    <lineage>
        <taxon>Eukaryota</taxon>
        <taxon>Metazoa</taxon>
        <taxon>Chordata</taxon>
        <taxon>Craniata</taxon>
        <taxon>Vertebrata</taxon>
        <taxon>Euteleostomi</taxon>
        <taxon>Amphibia</taxon>
        <taxon>Batrachia</taxon>
        <taxon>Caudata</taxon>
        <taxon>Salamandroidea</taxon>
        <taxon>Salamandridae</taxon>
        <taxon>Pleurodelinae</taxon>
        <taxon>Pleurodeles</taxon>
    </lineage>
</organism>
<protein>
    <submittedName>
        <fullName evidence="1">Uncharacterized protein</fullName>
    </submittedName>
</protein>
<evidence type="ECO:0000313" key="1">
    <source>
        <dbReference type="EMBL" id="KAJ1205211.1"/>
    </source>
</evidence>
<accession>A0AAV7VXY9</accession>
<proteinExistence type="predicted"/>
<keyword evidence="2" id="KW-1185">Reference proteome</keyword>
<sequence length="104" mass="11722">MLAWLLRWERPIPIILTIRGLSGENILGQLRVNLHLREHLLNIYVSPQSVDGSLKHEHLDRLWMPRHTDAQVGELGGGSVIRGVTGGIGGYAVRKRARLRRDTS</sequence>
<dbReference type="Proteomes" id="UP001066276">
    <property type="component" value="Chromosome 1_2"/>
</dbReference>
<evidence type="ECO:0000313" key="2">
    <source>
        <dbReference type="Proteomes" id="UP001066276"/>
    </source>
</evidence>
<gene>
    <name evidence="1" type="ORF">NDU88_000646</name>
</gene>
<reference evidence="1" key="1">
    <citation type="journal article" date="2022" name="bioRxiv">
        <title>Sequencing and chromosome-scale assembly of the giantPleurodeles waltlgenome.</title>
        <authorList>
            <person name="Brown T."/>
            <person name="Elewa A."/>
            <person name="Iarovenko S."/>
            <person name="Subramanian E."/>
            <person name="Araus A.J."/>
            <person name="Petzold A."/>
            <person name="Susuki M."/>
            <person name="Suzuki K.-i.T."/>
            <person name="Hayashi T."/>
            <person name="Toyoda A."/>
            <person name="Oliveira C."/>
            <person name="Osipova E."/>
            <person name="Leigh N.D."/>
            <person name="Simon A."/>
            <person name="Yun M.H."/>
        </authorList>
    </citation>
    <scope>NUCLEOTIDE SEQUENCE</scope>
    <source>
        <strain evidence="1">20211129_DDA</strain>
        <tissue evidence="1">Liver</tissue>
    </source>
</reference>
<comment type="caution">
    <text evidence="1">The sequence shown here is derived from an EMBL/GenBank/DDBJ whole genome shotgun (WGS) entry which is preliminary data.</text>
</comment>